<evidence type="ECO:0000313" key="1">
    <source>
        <dbReference type="EMBL" id="KAJ0029930.1"/>
    </source>
</evidence>
<dbReference type="EMBL" id="CM047743">
    <property type="protein sequence ID" value="KAJ0029930.1"/>
    <property type="molecule type" value="Genomic_DNA"/>
</dbReference>
<comment type="caution">
    <text evidence="1">The sequence shown here is derived from an EMBL/GenBank/DDBJ whole genome shotgun (WGS) entry which is preliminary data.</text>
</comment>
<organism evidence="1 2">
    <name type="scientific">Pistacia integerrima</name>
    <dbReference type="NCBI Taxonomy" id="434235"/>
    <lineage>
        <taxon>Eukaryota</taxon>
        <taxon>Viridiplantae</taxon>
        <taxon>Streptophyta</taxon>
        <taxon>Embryophyta</taxon>
        <taxon>Tracheophyta</taxon>
        <taxon>Spermatophyta</taxon>
        <taxon>Magnoliopsida</taxon>
        <taxon>eudicotyledons</taxon>
        <taxon>Gunneridae</taxon>
        <taxon>Pentapetalae</taxon>
        <taxon>rosids</taxon>
        <taxon>malvids</taxon>
        <taxon>Sapindales</taxon>
        <taxon>Anacardiaceae</taxon>
        <taxon>Pistacia</taxon>
    </lineage>
</organism>
<keyword evidence="2" id="KW-1185">Reference proteome</keyword>
<name>A0ACC0Y5Y1_9ROSI</name>
<accession>A0ACC0Y5Y1</accession>
<reference evidence="2" key="1">
    <citation type="journal article" date="2023" name="G3 (Bethesda)">
        <title>Genome assembly and association tests identify interacting loci associated with vigor, precocity, and sex in interspecific pistachio rootstocks.</title>
        <authorList>
            <person name="Palmer W."/>
            <person name="Jacygrad E."/>
            <person name="Sagayaradj S."/>
            <person name="Cavanaugh K."/>
            <person name="Han R."/>
            <person name="Bertier L."/>
            <person name="Beede B."/>
            <person name="Kafkas S."/>
            <person name="Golino D."/>
            <person name="Preece J."/>
            <person name="Michelmore R."/>
        </authorList>
    </citation>
    <scope>NUCLEOTIDE SEQUENCE [LARGE SCALE GENOMIC DNA]</scope>
</reference>
<protein>
    <submittedName>
        <fullName evidence="1">Uncharacterized protein</fullName>
    </submittedName>
</protein>
<sequence>MLRTQPFIIAILLVLSLQLFTYISYADVGTAAWYTPPYIPTTCYGDDQTQFPSSNLFGAAGDGIWDNGASCGRQYLVRCISATEPNTCLPGLTIQIKIVEYALQSASTPSSSGTTILLSQTAFAAITNSSSTANSINIEFQQ</sequence>
<proteinExistence type="predicted"/>
<gene>
    <name evidence="1" type="ORF">Pint_13076</name>
</gene>
<evidence type="ECO:0000313" key="2">
    <source>
        <dbReference type="Proteomes" id="UP001163603"/>
    </source>
</evidence>
<dbReference type="Proteomes" id="UP001163603">
    <property type="component" value="Chromosome 8"/>
</dbReference>